<dbReference type="PATRIC" id="fig|1227496.3.peg.334"/>
<keyword evidence="5" id="KW-1185">Reference proteome</keyword>
<accession>L9YDQ4</accession>
<organism evidence="4 5">
    <name type="scientific">Natrinema versiforme JCM 10478</name>
    <dbReference type="NCBI Taxonomy" id="1227496"/>
    <lineage>
        <taxon>Archaea</taxon>
        <taxon>Methanobacteriati</taxon>
        <taxon>Methanobacteriota</taxon>
        <taxon>Stenosarchaea group</taxon>
        <taxon>Halobacteria</taxon>
        <taxon>Halobacteriales</taxon>
        <taxon>Natrialbaceae</taxon>
        <taxon>Natrinema</taxon>
    </lineage>
</organism>
<comment type="similarity">
    <text evidence="1">Belongs to the sulfatase family.</text>
</comment>
<dbReference type="Pfam" id="PF00884">
    <property type="entry name" value="Sulfatase"/>
    <property type="match status" value="1"/>
</dbReference>
<gene>
    <name evidence="4" type="ORF">C489_01606</name>
</gene>
<dbReference type="SUPFAM" id="SSF53649">
    <property type="entry name" value="Alkaline phosphatase-like"/>
    <property type="match status" value="1"/>
</dbReference>
<dbReference type="InterPro" id="IPR017850">
    <property type="entry name" value="Alkaline_phosphatase_core_sf"/>
</dbReference>
<dbReference type="CDD" id="cd16148">
    <property type="entry name" value="sulfatase_like"/>
    <property type="match status" value="1"/>
</dbReference>
<dbReference type="PANTHER" id="PTHR42693">
    <property type="entry name" value="ARYLSULFATASE FAMILY MEMBER"/>
    <property type="match status" value="1"/>
</dbReference>
<feature type="compositionally biased region" description="Polar residues" evidence="2">
    <location>
        <begin position="616"/>
        <end position="630"/>
    </location>
</feature>
<sequence length="676" mass="73326">MLECRPNVVAPALVELAADRRDPDQEGVDGVGLEVVHPGDDRRVLDVGDEIGDASSGGVPIEYRGDVVVGVSEDAERGLRPVRELLVSENCNGHTGTWCGGYLTLQTRPGGGFASGESAVLPTTEPSARLENRSCQLTVSNSRIPKLSFRYHTDSSVSYYSISANGPAKGTLLDASVALGGTRSSIGPEPFDETNRTKMSSTNEVSNVVLVTVDSLRADAVSPYDADRHTPVIDSIADSGTVFDRAFATGNWTPFSFPSILSSRPVFADSGGIGVEESTTLAEALSDEEIETGGFNAANGFLTTHWGYDDGFDEFDSFVANVGSSVYSRYLATHPTVEAWLQLAASPVRRAGSWLRRETDDRPFLDTSRMFDVEHAASSFMEEASSPFFLWVHYMDAHTPYVPAPRYIREVSSDRLGTHRMLLAHTRTGLGWDVSDRTRSDLRTLYQAAVRQVDASIGRLLETLSSNGLDDDTAVVVAGDHGEEFQEHGHLAHYPKLYDELIQVPLIVDVPGADGGRIDGQVGLDSIAPTITDLLDADTPDSWTGDSLVPSVRDGDEPADEPVVSVTVRGESVTKQPIPRSLADGDLLVSVRDRDWTYIENVDTGDQELYSRPDDSTQQTNLATDPTPDQQDVIESFEPIATAHAKTIRERDAEATPDDEDVDEDLEARLSALGYR</sequence>
<dbReference type="AlphaFoldDB" id="L9YDQ4"/>
<comment type="caution">
    <text evidence="4">The sequence shown here is derived from an EMBL/GenBank/DDBJ whole genome shotgun (WGS) entry which is preliminary data.</text>
</comment>
<dbReference type="EMBL" id="AOID01000005">
    <property type="protein sequence ID" value="ELY71013.1"/>
    <property type="molecule type" value="Genomic_DNA"/>
</dbReference>
<proteinExistence type="inferred from homology"/>
<feature type="domain" description="Sulfatase N-terminal" evidence="3">
    <location>
        <begin position="206"/>
        <end position="536"/>
    </location>
</feature>
<dbReference type="STRING" id="1227496.C489_01606"/>
<protein>
    <submittedName>
        <fullName evidence="4">Sulfatase</fullName>
    </submittedName>
</protein>
<reference evidence="4 5" key="1">
    <citation type="journal article" date="2014" name="PLoS Genet.">
        <title>Phylogenetically driven sequencing of extremely halophilic archaea reveals strategies for static and dynamic osmo-response.</title>
        <authorList>
            <person name="Becker E.A."/>
            <person name="Seitzer P.M."/>
            <person name="Tritt A."/>
            <person name="Larsen D."/>
            <person name="Krusor M."/>
            <person name="Yao A.I."/>
            <person name="Wu D."/>
            <person name="Madern D."/>
            <person name="Eisen J.A."/>
            <person name="Darling A.E."/>
            <person name="Facciotti M.T."/>
        </authorList>
    </citation>
    <scope>NUCLEOTIDE SEQUENCE [LARGE SCALE GENOMIC DNA]</scope>
    <source>
        <strain evidence="4 5">JCM 10478</strain>
    </source>
</reference>
<dbReference type="Gene3D" id="3.40.720.10">
    <property type="entry name" value="Alkaline Phosphatase, subunit A"/>
    <property type="match status" value="1"/>
</dbReference>
<evidence type="ECO:0000259" key="3">
    <source>
        <dbReference type="Pfam" id="PF00884"/>
    </source>
</evidence>
<feature type="region of interest" description="Disordered" evidence="2">
    <location>
        <begin position="607"/>
        <end position="630"/>
    </location>
</feature>
<evidence type="ECO:0000313" key="4">
    <source>
        <dbReference type="EMBL" id="ELY71013.1"/>
    </source>
</evidence>
<dbReference type="Proteomes" id="UP000011632">
    <property type="component" value="Unassembled WGS sequence"/>
</dbReference>
<feature type="region of interest" description="Disordered" evidence="2">
    <location>
        <begin position="645"/>
        <end position="676"/>
    </location>
</feature>
<dbReference type="PANTHER" id="PTHR42693:SF33">
    <property type="entry name" value="ARYLSULFATASE"/>
    <property type="match status" value="1"/>
</dbReference>
<dbReference type="InterPro" id="IPR050738">
    <property type="entry name" value="Sulfatase"/>
</dbReference>
<dbReference type="InterPro" id="IPR000917">
    <property type="entry name" value="Sulfatase_N"/>
</dbReference>
<evidence type="ECO:0000256" key="2">
    <source>
        <dbReference type="SAM" id="MobiDB-lite"/>
    </source>
</evidence>
<feature type="compositionally biased region" description="Acidic residues" evidence="2">
    <location>
        <begin position="655"/>
        <end position="666"/>
    </location>
</feature>
<evidence type="ECO:0000256" key="1">
    <source>
        <dbReference type="ARBA" id="ARBA00008779"/>
    </source>
</evidence>
<name>L9YDQ4_9EURY</name>
<dbReference type="GO" id="GO:0004065">
    <property type="term" value="F:arylsulfatase activity"/>
    <property type="evidence" value="ECO:0007669"/>
    <property type="project" value="TreeGrafter"/>
</dbReference>
<evidence type="ECO:0000313" key="5">
    <source>
        <dbReference type="Proteomes" id="UP000011632"/>
    </source>
</evidence>